<dbReference type="GO" id="GO:0004751">
    <property type="term" value="F:ribose-5-phosphate isomerase activity"/>
    <property type="evidence" value="ECO:0007669"/>
    <property type="project" value="TreeGrafter"/>
</dbReference>
<evidence type="ECO:0000256" key="1">
    <source>
        <dbReference type="ARBA" id="ARBA00023235"/>
    </source>
</evidence>
<dbReference type="PANTHER" id="PTHR30345:SF0">
    <property type="entry name" value="DNA DAMAGE-REPAIR_TOLERATION PROTEIN DRT102"/>
    <property type="match status" value="1"/>
</dbReference>
<protein>
    <submittedName>
        <fullName evidence="2">Ribose-5-phosphate isomerase</fullName>
    </submittedName>
</protein>
<dbReference type="NCBIfam" id="TIGR00689">
    <property type="entry name" value="rpiB_lacA_lacB"/>
    <property type="match status" value="1"/>
</dbReference>
<dbReference type="PIRSF" id="PIRSF005384">
    <property type="entry name" value="RpiB_LacA_B"/>
    <property type="match status" value="1"/>
</dbReference>
<dbReference type="SUPFAM" id="SSF89623">
    <property type="entry name" value="Ribose/Galactose isomerase RpiB/AlsB"/>
    <property type="match status" value="1"/>
</dbReference>
<dbReference type="GO" id="GO:0019316">
    <property type="term" value="P:D-allose catabolic process"/>
    <property type="evidence" value="ECO:0007669"/>
    <property type="project" value="TreeGrafter"/>
</dbReference>
<dbReference type="EMBL" id="IACF01007279">
    <property type="protein sequence ID" value="LAB72862.1"/>
    <property type="molecule type" value="mRNA"/>
</dbReference>
<dbReference type="InterPro" id="IPR003500">
    <property type="entry name" value="RpiB_LacA_LacB"/>
</dbReference>
<dbReference type="InterPro" id="IPR004785">
    <property type="entry name" value="RpiB"/>
</dbReference>
<dbReference type="AlphaFoldDB" id="A0A2P2IFS0"/>
<dbReference type="Gene3D" id="3.40.1400.10">
    <property type="entry name" value="Sugar-phosphate isomerase, RpiB/LacA/LacB"/>
    <property type="match status" value="1"/>
</dbReference>
<dbReference type="NCBIfam" id="NF004051">
    <property type="entry name" value="PRK05571.1"/>
    <property type="match status" value="1"/>
</dbReference>
<keyword evidence="1 2" id="KW-0413">Isomerase</keyword>
<dbReference type="PANTHER" id="PTHR30345">
    <property type="entry name" value="RIBOSE-5-PHOSPHATE ISOMERASE B"/>
    <property type="match status" value="1"/>
</dbReference>
<dbReference type="NCBIfam" id="TIGR01120">
    <property type="entry name" value="rpiB"/>
    <property type="match status" value="1"/>
</dbReference>
<dbReference type="InterPro" id="IPR036569">
    <property type="entry name" value="RpiB_LacA_LacB_sf"/>
</dbReference>
<name>A0A2P2IFS0_9CRUS</name>
<evidence type="ECO:0000313" key="2">
    <source>
        <dbReference type="EMBL" id="LAB72862.1"/>
    </source>
</evidence>
<accession>A0A2P2IFS0</accession>
<organism evidence="2">
    <name type="scientific">Hirondellea gigas</name>
    <dbReference type="NCBI Taxonomy" id="1518452"/>
    <lineage>
        <taxon>Eukaryota</taxon>
        <taxon>Metazoa</taxon>
        <taxon>Ecdysozoa</taxon>
        <taxon>Arthropoda</taxon>
        <taxon>Crustacea</taxon>
        <taxon>Multicrustacea</taxon>
        <taxon>Malacostraca</taxon>
        <taxon>Eumalacostraca</taxon>
        <taxon>Peracarida</taxon>
        <taxon>Amphipoda</taxon>
        <taxon>Amphilochidea</taxon>
        <taxon>Lysianassida</taxon>
        <taxon>Lysianassidira</taxon>
        <taxon>Lysianassoidea</taxon>
        <taxon>Lysianassidae</taxon>
        <taxon>Hirondellea</taxon>
    </lineage>
</organism>
<dbReference type="Pfam" id="PF02502">
    <property type="entry name" value="LacAB_rpiB"/>
    <property type="match status" value="1"/>
</dbReference>
<sequence length="142" mass="15346">MKIAIGSDHGGFELKEKVIKFLTKKGYEVLNLGCYSTESVDYPKYGKLVGKIVVEGKADKGIVICGTGIGISIAANKISGVRAALCTNTTMARLTREHNNANVLSMGARMVGDILALEIVETFLNTEFEGGRHQKRIDQLEG</sequence>
<reference evidence="2" key="1">
    <citation type="journal article" date="2018" name="Biosci. Biotechnol. Biochem.">
        <title>Polysaccharide hydrolase of the hadal zone amphipods Hirondellea gigas.</title>
        <authorList>
            <person name="Kobayashi H."/>
            <person name="Nagahama T."/>
            <person name="Arai W."/>
            <person name="Sasagawa Y."/>
            <person name="Umeda M."/>
            <person name="Hayashi T."/>
            <person name="Nikaido I."/>
            <person name="Watanabe H."/>
            <person name="Oguri K."/>
            <person name="Kitazato H."/>
            <person name="Fujioka K."/>
            <person name="Kido Y."/>
            <person name="Takami H."/>
        </authorList>
    </citation>
    <scope>NUCLEOTIDE SEQUENCE</scope>
    <source>
        <tissue evidence="2">Whole body</tissue>
    </source>
</reference>
<dbReference type="GO" id="GO:0009052">
    <property type="term" value="P:pentose-phosphate shunt, non-oxidative branch"/>
    <property type="evidence" value="ECO:0007669"/>
    <property type="project" value="TreeGrafter"/>
</dbReference>
<proteinExistence type="evidence at transcript level"/>